<dbReference type="EMBL" id="MFLY01000017">
    <property type="protein sequence ID" value="OGG73002.1"/>
    <property type="molecule type" value="Genomic_DNA"/>
</dbReference>
<dbReference type="AlphaFoldDB" id="A0A1F6EI62"/>
<dbReference type="Proteomes" id="UP000177306">
    <property type="component" value="Unassembled WGS sequence"/>
</dbReference>
<dbReference type="Gene3D" id="3.30.160.250">
    <property type="match status" value="1"/>
</dbReference>
<organism evidence="2 3">
    <name type="scientific">Candidatus Kaiserbacteria bacterium RIFCSPLOWO2_01_FULL_53_17</name>
    <dbReference type="NCBI Taxonomy" id="1798511"/>
    <lineage>
        <taxon>Bacteria</taxon>
        <taxon>Candidatus Kaiseribacteriota</taxon>
    </lineage>
</organism>
<evidence type="ECO:0000313" key="2">
    <source>
        <dbReference type="EMBL" id="OGG73002.1"/>
    </source>
</evidence>
<accession>A0A1F6EI62</accession>
<dbReference type="InterPro" id="IPR035069">
    <property type="entry name" value="TTHA1013/TTHA0281-like"/>
</dbReference>
<proteinExistence type="predicted"/>
<dbReference type="InterPro" id="IPR031807">
    <property type="entry name" value="HicB-like"/>
</dbReference>
<protein>
    <recommendedName>
        <fullName evidence="1">HicB-like antitoxin of toxin-antitoxin system domain-containing protein</fullName>
    </recommendedName>
</protein>
<name>A0A1F6EI62_9BACT</name>
<reference evidence="2 3" key="1">
    <citation type="journal article" date="2016" name="Nat. Commun.">
        <title>Thousands of microbial genomes shed light on interconnected biogeochemical processes in an aquifer system.</title>
        <authorList>
            <person name="Anantharaman K."/>
            <person name="Brown C.T."/>
            <person name="Hug L.A."/>
            <person name="Sharon I."/>
            <person name="Castelle C.J."/>
            <person name="Probst A.J."/>
            <person name="Thomas B.C."/>
            <person name="Singh A."/>
            <person name="Wilkins M.J."/>
            <person name="Karaoz U."/>
            <person name="Brodie E.L."/>
            <person name="Williams K.H."/>
            <person name="Hubbard S.S."/>
            <person name="Banfield J.F."/>
        </authorList>
    </citation>
    <scope>NUCLEOTIDE SEQUENCE [LARGE SCALE GENOMIC DNA]</scope>
</reference>
<sequence length="88" mass="10232">MKKKGTRGRKTRRSVTLPVLIERDENGMYVGIVPSLRSCYTQGETLEELYENLREVVALSSEVEREHFRRKSIPHHIVGFQNIEFALT</sequence>
<feature type="domain" description="HicB-like antitoxin of toxin-antitoxin system" evidence="1">
    <location>
        <begin position="18"/>
        <end position="63"/>
    </location>
</feature>
<comment type="caution">
    <text evidence="2">The sequence shown here is derived from an EMBL/GenBank/DDBJ whole genome shotgun (WGS) entry which is preliminary data.</text>
</comment>
<dbReference type="InterPro" id="IPR051404">
    <property type="entry name" value="TA_system_antitoxin"/>
</dbReference>
<dbReference type="PANTHER" id="PTHR34504">
    <property type="entry name" value="ANTITOXIN HICB"/>
    <property type="match status" value="1"/>
</dbReference>
<dbReference type="SUPFAM" id="SSF143100">
    <property type="entry name" value="TTHA1013/TTHA0281-like"/>
    <property type="match status" value="1"/>
</dbReference>
<dbReference type="Pfam" id="PF15919">
    <property type="entry name" value="HicB_lk_antitox"/>
    <property type="match status" value="1"/>
</dbReference>
<dbReference type="PANTHER" id="PTHR34504:SF4">
    <property type="entry name" value="ANTITOXIN HICB"/>
    <property type="match status" value="1"/>
</dbReference>
<evidence type="ECO:0000313" key="3">
    <source>
        <dbReference type="Proteomes" id="UP000177306"/>
    </source>
</evidence>
<evidence type="ECO:0000259" key="1">
    <source>
        <dbReference type="Pfam" id="PF15919"/>
    </source>
</evidence>
<gene>
    <name evidence="2" type="ORF">A3A38_01150</name>
</gene>